<keyword evidence="4 8" id="KW-1133">Transmembrane helix</keyword>
<dbReference type="GO" id="GO:1902600">
    <property type="term" value="P:proton transmembrane transport"/>
    <property type="evidence" value="ECO:0007669"/>
    <property type="project" value="InterPro"/>
</dbReference>
<dbReference type="AlphaFoldDB" id="A0A6G1HBA1"/>
<feature type="transmembrane region" description="Helical" evidence="8">
    <location>
        <begin position="177"/>
        <end position="202"/>
    </location>
</feature>
<keyword evidence="11" id="KW-1185">Reference proteome</keyword>
<dbReference type="InterPro" id="IPR006153">
    <property type="entry name" value="Cation/H_exchanger_TM"/>
</dbReference>
<sequence length="919" mass="98266">MSTAITTMTEVVTRTASPSASASADRAPPQGGVLEGANPSEFDPHNPIILFIIQAAIIIIFCRLLHWPLSQLRQPRVIAEVIGGILLGPSVMGRIPGFQAAIFPTVAMPELNLVANIGLVLFLFLVGLEVDLRFLVSNWKVAVSVGLAGMALPFGLGCAIAWGLYHEFREEPGLMPINFGVYMLFIGVAMAITAFPVLCRILTELKLLQTDVGVIVLSAGVGNDVVGWILLALCVALVNTGSGLTALWVLLVCVGYALFLVYAVRPAFLWVLNRTRALQDGPSQSVIALTLLLTLSSAFFTGIIGVHPIFGAFMVGLICPHEGGFAIKVTEKIEDLVSALFLPLYFALSGLSTNLGLLNDGITWAYVIGVISVAFFAKFIGATLAARVNGLLWRESFTIGSLMSCKGLVELIVLNIGLQAKILSQRTFTIFVVMALVTTFITTPLTAAFYPPWYQKKVAAWKRGEIDWDSGLPIDSDNASTRNSVAYEKLESSKIQKVLVYLRLDNMPTLLAFMSLLGGNPEAAVPKTHPSRQNDQDASEAYPTETEHVERPVLAHGVRLVELTERDSSVMKVTEVDEFSIHDPIVNTFRTFGRLHNLAVSGEVVITPESGFADSLLSAAGRHSSDLILLPWTETGSMSEAQIISSDSVRHKLETSAYTSFINNALNNAACTTAVFINKNFGGSATGTGKDRPRFSRTRSASSLHSSAAEKTAAPISDRSHHIFAPFFGGVDDRVAVRLVLQMAENTDVTATIFHFETPASYFADDDRDGGDIAPIAEATSSSSPLKPTFTTPGKEASTTATPATPAPSEKDAVFISSLRASLPASLSSRVAFSSLETSTPFADALAAARREVGQQPRNAGDLIVVGRGVGRASAFGREEKEKERDGGEAARCLGVLGERVVRGVGGASVLVVQARGVE</sequence>
<feature type="compositionally biased region" description="Low complexity" evidence="7">
    <location>
        <begin position="797"/>
        <end position="808"/>
    </location>
</feature>
<dbReference type="InterPro" id="IPR038770">
    <property type="entry name" value="Na+/solute_symporter_sf"/>
</dbReference>
<dbReference type="Proteomes" id="UP000800041">
    <property type="component" value="Unassembled WGS sequence"/>
</dbReference>
<feature type="compositionally biased region" description="Polar residues" evidence="7">
    <location>
        <begin position="1"/>
        <end position="15"/>
    </location>
</feature>
<dbReference type="GO" id="GO:0015297">
    <property type="term" value="F:antiporter activity"/>
    <property type="evidence" value="ECO:0007669"/>
    <property type="project" value="InterPro"/>
</dbReference>
<feature type="region of interest" description="Disordered" evidence="7">
    <location>
        <begin position="1"/>
        <end position="37"/>
    </location>
</feature>
<keyword evidence="5" id="KW-0406">Ion transport</keyword>
<feature type="transmembrane region" description="Helical" evidence="8">
    <location>
        <begin position="285"/>
        <end position="318"/>
    </location>
</feature>
<name>A0A6G1HBA1_9PEZI</name>
<feature type="transmembrane region" description="Helical" evidence="8">
    <location>
        <begin position="430"/>
        <end position="450"/>
    </location>
</feature>
<dbReference type="GO" id="GO:0016020">
    <property type="term" value="C:membrane"/>
    <property type="evidence" value="ECO:0007669"/>
    <property type="project" value="UniProtKB-SubCell"/>
</dbReference>
<evidence type="ECO:0000256" key="1">
    <source>
        <dbReference type="ARBA" id="ARBA00004141"/>
    </source>
</evidence>
<feature type="transmembrane region" description="Helical" evidence="8">
    <location>
        <begin position="48"/>
        <end position="65"/>
    </location>
</feature>
<feature type="transmembrane region" description="Helical" evidence="8">
    <location>
        <begin position="338"/>
        <end position="357"/>
    </location>
</feature>
<reference evidence="10" key="1">
    <citation type="journal article" date="2020" name="Stud. Mycol.">
        <title>101 Dothideomycetes genomes: a test case for predicting lifestyles and emergence of pathogens.</title>
        <authorList>
            <person name="Haridas S."/>
            <person name="Albert R."/>
            <person name="Binder M."/>
            <person name="Bloem J."/>
            <person name="Labutti K."/>
            <person name="Salamov A."/>
            <person name="Andreopoulos B."/>
            <person name="Baker S."/>
            <person name="Barry K."/>
            <person name="Bills G."/>
            <person name="Bluhm B."/>
            <person name="Cannon C."/>
            <person name="Castanera R."/>
            <person name="Culley D."/>
            <person name="Daum C."/>
            <person name="Ezra D."/>
            <person name="Gonzalez J."/>
            <person name="Henrissat B."/>
            <person name="Kuo A."/>
            <person name="Liang C."/>
            <person name="Lipzen A."/>
            <person name="Lutzoni F."/>
            <person name="Magnuson J."/>
            <person name="Mondo S."/>
            <person name="Nolan M."/>
            <person name="Ohm R."/>
            <person name="Pangilinan J."/>
            <person name="Park H.-J."/>
            <person name="Ramirez L."/>
            <person name="Alfaro M."/>
            <person name="Sun H."/>
            <person name="Tritt A."/>
            <person name="Yoshinaga Y."/>
            <person name="Zwiers L.-H."/>
            <person name="Turgeon B."/>
            <person name="Goodwin S."/>
            <person name="Spatafora J."/>
            <person name="Crous P."/>
            <person name="Grigoriev I."/>
        </authorList>
    </citation>
    <scope>NUCLEOTIDE SEQUENCE</scope>
    <source>
        <strain evidence="10">CBS 113979</strain>
    </source>
</reference>
<dbReference type="PANTHER" id="PTHR32468">
    <property type="entry name" value="CATION/H + ANTIPORTER"/>
    <property type="match status" value="1"/>
</dbReference>
<feature type="transmembrane region" description="Helical" evidence="8">
    <location>
        <begin position="214"/>
        <end position="238"/>
    </location>
</feature>
<keyword evidence="2" id="KW-0813">Transport</keyword>
<dbReference type="EMBL" id="ML977142">
    <property type="protein sequence ID" value="KAF1990300.1"/>
    <property type="molecule type" value="Genomic_DNA"/>
</dbReference>
<feature type="compositionally biased region" description="Low complexity" evidence="7">
    <location>
        <begin position="16"/>
        <end position="29"/>
    </location>
</feature>
<accession>A0A6G1HBA1</accession>
<feature type="transmembrane region" description="Helical" evidence="8">
    <location>
        <begin position="244"/>
        <end position="264"/>
    </location>
</feature>
<feature type="region of interest" description="Disordered" evidence="7">
    <location>
        <begin position="524"/>
        <end position="547"/>
    </location>
</feature>
<dbReference type="PANTHER" id="PTHR32468:SF0">
    <property type="entry name" value="K(+)_H(+) ANTIPORTER 1"/>
    <property type="match status" value="1"/>
</dbReference>
<evidence type="ECO:0000256" key="7">
    <source>
        <dbReference type="SAM" id="MobiDB-lite"/>
    </source>
</evidence>
<evidence type="ECO:0000256" key="5">
    <source>
        <dbReference type="ARBA" id="ARBA00023065"/>
    </source>
</evidence>
<feature type="compositionally biased region" description="Low complexity" evidence="7">
    <location>
        <begin position="700"/>
        <end position="709"/>
    </location>
</feature>
<gene>
    <name evidence="10" type="ORF">K402DRAFT_417759</name>
</gene>
<dbReference type="OrthoDB" id="2687058at2759"/>
<feature type="region of interest" description="Disordered" evidence="7">
    <location>
        <begin position="767"/>
        <end position="809"/>
    </location>
</feature>
<feature type="transmembrane region" description="Helical" evidence="8">
    <location>
        <begin position="77"/>
        <end position="93"/>
    </location>
</feature>
<evidence type="ECO:0000256" key="3">
    <source>
        <dbReference type="ARBA" id="ARBA00022692"/>
    </source>
</evidence>
<feature type="compositionally biased region" description="Polar residues" evidence="7">
    <location>
        <begin position="779"/>
        <end position="792"/>
    </location>
</feature>
<comment type="subcellular location">
    <subcellularLocation>
        <location evidence="1">Membrane</location>
        <topology evidence="1">Multi-pass membrane protein</topology>
    </subcellularLocation>
</comment>
<proteinExistence type="predicted"/>
<feature type="domain" description="Cation/H+ exchanger transmembrane" evidence="9">
    <location>
        <begin position="58"/>
        <end position="444"/>
    </location>
</feature>
<evidence type="ECO:0000313" key="11">
    <source>
        <dbReference type="Proteomes" id="UP000800041"/>
    </source>
</evidence>
<dbReference type="Pfam" id="PF00999">
    <property type="entry name" value="Na_H_Exchanger"/>
    <property type="match status" value="1"/>
</dbReference>
<evidence type="ECO:0000259" key="9">
    <source>
        <dbReference type="Pfam" id="PF00999"/>
    </source>
</evidence>
<evidence type="ECO:0000313" key="10">
    <source>
        <dbReference type="EMBL" id="KAF1990300.1"/>
    </source>
</evidence>
<feature type="transmembrane region" description="Helical" evidence="8">
    <location>
        <begin position="113"/>
        <end position="130"/>
    </location>
</feature>
<dbReference type="InterPro" id="IPR050794">
    <property type="entry name" value="CPA2_transporter"/>
</dbReference>
<keyword evidence="3 8" id="KW-0812">Transmembrane</keyword>
<feature type="transmembrane region" description="Helical" evidence="8">
    <location>
        <begin position="142"/>
        <end position="165"/>
    </location>
</feature>
<dbReference type="Gene3D" id="1.20.1530.20">
    <property type="match status" value="1"/>
</dbReference>
<evidence type="ECO:0000256" key="6">
    <source>
        <dbReference type="ARBA" id="ARBA00023136"/>
    </source>
</evidence>
<protein>
    <submittedName>
        <fullName evidence="10">K(+)/H(+) antiporter-like protein 1</fullName>
    </submittedName>
</protein>
<evidence type="ECO:0000256" key="8">
    <source>
        <dbReference type="SAM" id="Phobius"/>
    </source>
</evidence>
<organism evidence="10 11">
    <name type="scientific">Aulographum hederae CBS 113979</name>
    <dbReference type="NCBI Taxonomy" id="1176131"/>
    <lineage>
        <taxon>Eukaryota</taxon>
        <taxon>Fungi</taxon>
        <taxon>Dikarya</taxon>
        <taxon>Ascomycota</taxon>
        <taxon>Pezizomycotina</taxon>
        <taxon>Dothideomycetes</taxon>
        <taxon>Pleosporomycetidae</taxon>
        <taxon>Aulographales</taxon>
        <taxon>Aulographaceae</taxon>
    </lineage>
</organism>
<evidence type="ECO:0000256" key="4">
    <source>
        <dbReference type="ARBA" id="ARBA00022989"/>
    </source>
</evidence>
<keyword evidence="6 8" id="KW-0472">Membrane</keyword>
<feature type="transmembrane region" description="Helical" evidence="8">
    <location>
        <begin position="364"/>
        <end position="385"/>
    </location>
</feature>
<evidence type="ECO:0000256" key="2">
    <source>
        <dbReference type="ARBA" id="ARBA00022448"/>
    </source>
</evidence>
<feature type="region of interest" description="Disordered" evidence="7">
    <location>
        <begin position="687"/>
        <end position="713"/>
    </location>
</feature>
<feature type="transmembrane region" description="Helical" evidence="8">
    <location>
        <begin position="397"/>
        <end position="418"/>
    </location>
</feature>